<dbReference type="EMBL" id="GL378377">
    <property type="protein sequence ID" value="EFJ42936.1"/>
    <property type="molecule type" value="Genomic_DNA"/>
</dbReference>
<protein>
    <submittedName>
        <fullName evidence="2">Uncharacterized protein</fullName>
    </submittedName>
</protein>
<evidence type="ECO:0000313" key="2">
    <source>
        <dbReference type="EMBL" id="EFJ42936.1"/>
    </source>
</evidence>
<gene>
    <name evidence="2" type="ORF">VOLCADRAFT_96955</name>
</gene>
<dbReference type="RefSeq" id="XP_002955976.1">
    <property type="nucleotide sequence ID" value="XM_002955930.1"/>
</dbReference>
<keyword evidence="3" id="KW-1185">Reference proteome</keyword>
<feature type="compositionally biased region" description="Basic residues" evidence="1">
    <location>
        <begin position="250"/>
        <end position="261"/>
    </location>
</feature>
<evidence type="ECO:0000313" key="3">
    <source>
        <dbReference type="Proteomes" id="UP000001058"/>
    </source>
</evidence>
<feature type="compositionally biased region" description="Pro residues" evidence="1">
    <location>
        <begin position="22"/>
        <end position="31"/>
    </location>
</feature>
<dbReference type="InParanoid" id="D8UBF0"/>
<feature type="compositionally biased region" description="Basic and acidic residues" evidence="1">
    <location>
        <begin position="1"/>
        <end position="10"/>
    </location>
</feature>
<accession>D8UBF0</accession>
<organism evidence="3">
    <name type="scientific">Volvox carteri f. nagariensis</name>
    <dbReference type="NCBI Taxonomy" id="3068"/>
    <lineage>
        <taxon>Eukaryota</taxon>
        <taxon>Viridiplantae</taxon>
        <taxon>Chlorophyta</taxon>
        <taxon>core chlorophytes</taxon>
        <taxon>Chlorophyceae</taxon>
        <taxon>CS clade</taxon>
        <taxon>Chlamydomonadales</taxon>
        <taxon>Volvocaceae</taxon>
        <taxon>Volvox</taxon>
    </lineage>
</organism>
<dbReference type="GeneID" id="9615188"/>
<dbReference type="Proteomes" id="UP000001058">
    <property type="component" value="Unassembled WGS sequence"/>
</dbReference>
<dbReference type="AlphaFoldDB" id="D8UBF0"/>
<feature type="region of interest" description="Disordered" evidence="1">
    <location>
        <begin position="221"/>
        <end position="275"/>
    </location>
</feature>
<dbReference type="OrthoDB" id="10443387at2759"/>
<name>D8UBF0_VOLCA</name>
<dbReference type="STRING" id="3068.D8UBF0"/>
<dbReference type="KEGG" id="vcn:VOLCADRAFT_96955"/>
<sequence length="698" mass="73482">MAPNPEKEESSLEAAPTDIAPETPPSFPPEQPASAAPLPTPPQGPECPSSERSETPTPNTATSTDDDLGTEEVADTGIQASISPGRPHDMSTAPQLPQPHPPISDTSSCPPSSDRLNTTLVLAAFLVGTAFGWALSTLVSFSRVRTAKAAAPQASSAAFISGPLATTSISTENQAPVNPLRTELGPHGLSTAHVDDALTQMTTAGNAPDKPSSLPAQYCTQQLRPSQPPRPAASERSLSRLGSHGPSLPPKKRHSQIRHRQACSTLTGGSTVAPSQSMTSIAAASPERSVNFCDRSERRRSCDSVCWAPEAMASTATTTTKTSSTVILAPPGAHSDAGAVDGGRFMGSAPPWCMGTDGMVTARPGAATAATVAASASQECSSSGVGHQPLSGPSGCGVFEAGSGGMCGGFTDGSRGPGLHHPELSRCYLSRPYYEGAMMSGGSYPATTHSVADRQMSMQHLQQQMMMHQAFLAYGPTGGELMAAQMAAHTATMCAVLQQLSAFSAPIVEMVATVKEHTCTMQQHQHTMVEHMSRLEDNTDTVGKLGANVQEGTGLIRHFVQGQHMDEQRGQMAAAMQRGMVFMWVTLAFCSLRLGRWAAVARVCSPDHLARLHDFPPTSSFDGARRPFSVWRVASWGLGIPGSGGSGGAGLSWGLAWAWDQLRGMLLFRLWPNWLRTAFCYGNELGAWVGAWAWGRMG</sequence>
<proteinExistence type="predicted"/>
<reference evidence="2 3" key="1">
    <citation type="journal article" date="2010" name="Science">
        <title>Genomic analysis of organismal complexity in the multicellular green alga Volvox carteri.</title>
        <authorList>
            <person name="Prochnik S.E."/>
            <person name="Umen J."/>
            <person name="Nedelcu A.M."/>
            <person name="Hallmann A."/>
            <person name="Miller S.M."/>
            <person name="Nishii I."/>
            <person name="Ferris P."/>
            <person name="Kuo A."/>
            <person name="Mitros T."/>
            <person name="Fritz-Laylin L.K."/>
            <person name="Hellsten U."/>
            <person name="Chapman J."/>
            <person name="Simakov O."/>
            <person name="Rensing S.A."/>
            <person name="Terry A."/>
            <person name="Pangilinan J."/>
            <person name="Kapitonov V."/>
            <person name="Jurka J."/>
            <person name="Salamov A."/>
            <person name="Shapiro H."/>
            <person name="Schmutz J."/>
            <person name="Grimwood J."/>
            <person name="Lindquist E."/>
            <person name="Lucas S."/>
            <person name="Grigoriev I.V."/>
            <person name="Schmitt R."/>
            <person name="Kirk D."/>
            <person name="Rokhsar D.S."/>
        </authorList>
    </citation>
    <scope>NUCLEOTIDE SEQUENCE [LARGE SCALE GENOMIC DNA]</scope>
    <source>
        <strain evidence="3">f. Nagariensis / Eve</strain>
    </source>
</reference>
<feature type="compositionally biased region" description="Polar residues" evidence="1">
    <location>
        <begin position="262"/>
        <end position="275"/>
    </location>
</feature>
<feature type="region of interest" description="Disordered" evidence="1">
    <location>
        <begin position="1"/>
        <end position="112"/>
    </location>
</feature>
<evidence type="ECO:0000256" key="1">
    <source>
        <dbReference type="SAM" id="MobiDB-lite"/>
    </source>
</evidence>
<feature type="compositionally biased region" description="Acidic residues" evidence="1">
    <location>
        <begin position="64"/>
        <end position="74"/>
    </location>
</feature>